<dbReference type="Pfam" id="PF06912">
    <property type="entry name" value="DUF1275"/>
    <property type="match status" value="1"/>
</dbReference>
<feature type="transmembrane region" description="Helical" evidence="1">
    <location>
        <begin position="98"/>
        <end position="122"/>
    </location>
</feature>
<name>A0A370NMG2_9BURK</name>
<feature type="transmembrane region" description="Helical" evidence="1">
    <location>
        <begin position="199"/>
        <end position="232"/>
    </location>
</feature>
<accession>A0A370NMG2</accession>
<gene>
    <name evidence="2" type="ORF">DN412_29680</name>
</gene>
<dbReference type="PANTHER" id="PTHR37314:SF5">
    <property type="entry name" value="SLR0142 PROTEIN"/>
    <property type="match status" value="1"/>
</dbReference>
<organism evidence="2 3">
    <name type="scientific">Cupriavidus lacunae</name>
    <dbReference type="NCBI Taxonomy" id="2666307"/>
    <lineage>
        <taxon>Bacteria</taxon>
        <taxon>Pseudomonadati</taxon>
        <taxon>Pseudomonadota</taxon>
        <taxon>Betaproteobacteria</taxon>
        <taxon>Burkholderiales</taxon>
        <taxon>Burkholderiaceae</taxon>
        <taxon>Cupriavidus</taxon>
    </lineage>
</organism>
<feature type="transmembrane region" description="Helical" evidence="1">
    <location>
        <begin position="66"/>
        <end position="86"/>
    </location>
</feature>
<evidence type="ECO:0000313" key="2">
    <source>
        <dbReference type="EMBL" id="RDK06789.1"/>
    </source>
</evidence>
<dbReference type="RefSeq" id="WP_115214866.1">
    <property type="nucleotide sequence ID" value="NZ_QKWJ01000055.1"/>
</dbReference>
<reference evidence="3" key="1">
    <citation type="submission" date="2018-06" db="EMBL/GenBank/DDBJ databases">
        <authorList>
            <person name="Feng T."/>
            <person name="Jeon C.O."/>
        </authorList>
    </citation>
    <scope>NUCLEOTIDE SEQUENCE [LARGE SCALE GENOMIC DNA]</scope>
    <source>
        <strain evidence="3">S23</strain>
    </source>
</reference>
<keyword evidence="1" id="KW-0812">Transmembrane</keyword>
<evidence type="ECO:0000313" key="3">
    <source>
        <dbReference type="Proteomes" id="UP000255165"/>
    </source>
</evidence>
<comment type="caution">
    <text evidence="2">The sequence shown here is derived from an EMBL/GenBank/DDBJ whole genome shotgun (WGS) entry which is preliminary data.</text>
</comment>
<evidence type="ECO:0000256" key="1">
    <source>
        <dbReference type="SAM" id="Phobius"/>
    </source>
</evidence>
<keyword evidence="1" id="KW-0472">Membrane</keyword>
<protein>
    <submittedName>
        <fullName evidence="2">DUF1275 domain-containing protein</fullName>
    </submittedName>
</protein>
<proteinExistence type="predicted"/>
<keyword evidence="1" id="KW-1133">Transmembrane helix</keyword>
<keyword evidence="3" id="KW-1185">Reference proteome</keyword>
<dbReference type="InterPro" id="IPR010699">
    <property type="entry name" value="DUF1275"/>
</dbReference>
<dbReference type="EMBL" id="QKWJ01000055">
    <property type="protein sequence ID" value="RDK06789.1"/>
    <property type="molecule type" value="Genomic_DNA"/>
</dbReference>
<dbReference type="PANTHER" id="PTHR37314">
    <property type="entry name" value="SLR0142 PROTEIN"/>
    <property type="match status" value="1"/>
</dbReference>
<sequence>MKEVGRTSFPESHKPINNSVHGCVLSYVAGFVDVVGFISLFGLFTAHVTGNFIMIGVELTGSSEGLATKLLALPAFAGAVATTRLLESWLVQRRRPAVAVLLAIECVFLLLFVGTGLLATLARAGLSAGSSLATLAGMLAVVAMGIQNALSRTALADLGPTTIMTGNTTQIVIDLVDLLTAGPEQAGAIRARLRKMLPAVAGFAAGAVLGALAFAAISFWCVLLPVLMLAALCRQQWQAKPVPA</sequence>
<feature type="transmembrane region" description="Helical" evidence="1">
    <location>
        <begin position="20"/>
        <end position="46"/>
    </location>
</feature>
<dbReference type="AlphaFoldDB" id="A0A370NMG2"/>
<dbReference type="Proteomes" id="UP000255165">
    <property type="component" value="Unassembled WGS sequence"/>
</dbReference>
<feature type="transmembrane region" description="Helical" evidence="1">
    <location>
        <begin position="128"/>
        <end position="146"/>
    </location>
</feature>